<dbReference type="EMBL" id="EAAA01002485">
    <property type="status" value="NOT_ANNOTATED_CDS"/>
    <property type="molecule type" value="Genomic_DNA"/>
</dbReference>
<feature type="disulfide bond" evidence="4">
    <location>
        <begin position="292"/>
        <end position="319"/>
    </location>
</feature>
<dbReference type="InParanoid" id="F7BIS6"/>
<feature type="domain" description="Sushi" evidence="5">
    <location>
        <begin position="486"/>
        <end position="548"/>
    </location>
</feature>
<dbReference type="PROSITE" id="PS50923">
    <property type="entry name" value="SUSHI"/>
    <property type="match status" value="7"/>
</dbReference>
<proteinExistence type="predicted"/>
<dbReference type="GeneTree" id="ENSGT00940000163310"/>
<keyword evidence="2" id="KW-0677">Repeat</keyword>
<feature type="domain" description="Sushi" evidence="5">
    <location>
        <begin position="45"/>
        <end position="106"/>
    </location>
</feature>
<feature type="disulfide bond" evidence="4">
    <location>
        <begin position="77"/>
        <end position="104"/>
    </location>
</feature>
<dbReference type="CDD" id="cd00033">
    <property type="entry name" value="CCP"/>
    <property type="match status" value="7"/>
</dbReference>
<evidence type="ECO:0000256" key="2">
    <source>
        <dbReference type="ARBA" id="ARBA00022737"/>
    </source>
</evidence>
<feature type="disulfide bond" evidence="4">
    <location>
        <begin position="180"/>
        <end position="223"/>
    </location>
</feature>
<evidence type="ECO:0000256" key="1">
    <source>
        <dbReference type="ARBA" id="ARBA00022729"/>
    </source>
</evidence>
<feature type="disulfide bond" evidence="4">
    <location>
        <begin position="382"/>
        <end position="409"/>
    </location>
</feature>
<sequence length="560" mass="59355">MVATPADHRQATCMSSGLFSNPSPSCVMPATARTTTQAPVTQVNIRCVRPPIPVNGQVIATNNQVSWGVGQRVFVRCNPGYQLTGDNSFVCLSNGRWSQVVIICALPTRQPDVTAPCYSPIAPENGFVSPVGDFTWNAGDQVTYSCRPGYILTRPAVQTCQANGNFSSSPPECVRSTATCEPPPVPFYGSHDKQDMTVFAQGTRVTYTCNTGYTMFGTATIVCQAGGQYSSPAPTCIGSGVQTRPAVQPTVGIVQPTAIVITCPEPVPPQNGYISAGQKQVYFPGNFVTFDCRGPYVIQGNPQVICQGTGQFTPTNLVCILPRVPVTLPPVVPTVPFRTLVRVTTNPPPVVNVVTCTNPPVPAFGVSSSATYQVGSAFTYQCQPGYIVAGDTFTICQSNGQFETKITSCVLDVRPPSASCTPSPPPNGRIRPDGKTGYIPLDVITYECNSGYVGVGLPTAVCLSDGQWRADRFVCRPSLDRALIPNTCLASDITPDNAILVPPTKLIYNAYDTITVQCLPGFELVGDATGTCTEDGPHFVNLPPRCVQSLLGAAISAITG</sequence>
<dbReference type="Pfam" id="PF00084">
    <property type="entry name" value="Sushi"/>
    <property type="match status" value="7"/>
</dbReference>
<protein>
    <recommendedName>
        <fullName evidence="5">Sushi domain-containing protein</fullName>
    </recommendedName>
</protein>
<dbReference type="Ensembl" id="ENSCINT00000017961.3">
    <property type="protein sequence ID" value="ENSCINP00000017961.3"/>
    <property type="gene ID" value="ENSCING00000011867.2"/>
</dbReference>
<dbReference type="AlphaFoldDB" id="F7BIS6"/>
<dbReference type="STRING" id="7719.ENSCINP00000017961"/>
<keyword evidence="4" id="KW-0768">Sushi</keyword>
<feature type="disulfide bond" evidence="4">
    <location>
        <begin position="209"/>
        <end position="236"/>
    </location>
</feature>
<reference evidence="6" key="3">
    <citation type="submission" date="2025-08" db="UniProtKB">
        <authorList>
            <consortium name="Ensembl"/>
        </authorList>
    </citation>
    <scope>IDENTIFICATION</scope>
</reference>
<feature type="domain" description="Sushi" evidence="5">
    <location>
        <begin position="418"/>
        <end position="477"/>
    </location>
</feature>
<dbReference type="PANTHER" id="PTHR45656">
    <property type="entry name" value="PROTEIN CBR-CLEC-78"/>
    <property type="match status" value="1"/>
</dbReference>
<keyword evidence="1" id="KW-0732">Signal</keyword>
<dbReference type="InterPro" id="IPR000436">
    <property type="entry name" value="Sushi_SCR_CCP_dom"/>
</dbReference>
<dbReference type="InterPro" id="IPR051277">
    <property type="entry name" value="SEZ6_CSMD_C4BPB_Regulators"/>
</dbReference>
<evidence type="ECO:0000313" key="7">
    <source>
        <dbReference type="Proteomes" id="UP000008144"/>
    </source>
</evidence>
<dbReference type="PANTHER" id="PTHR45656:SF4">
    <property type="entry name" value="PROTEIN CBR-CLEC-78"/>
    <property type="match status" value="1"/>
</dbReference>
<dbReference type="OMA" id="DELTCHA"/>
<reference evidence="7" key="1">
    <citation type="journal article" date="2002" name="Science">
        <title>The draft genome of Ciona intestinalis: insights into chordate and vertebrate origins.</title>
        <authorList>
            <person name="Dehal P."/>
            <person name="Satou Y."/>
            <person name="Campbell R.K."/>
            <person name="Chapman J."/>
            <person name="Degnan B."/>
            <person name="De Tomaso A."/>
            <person name="Davidson B."/>
            <person name="Di Gregorio A."/>
            <person name="Gelpke M."/>
            <person name="Goodstein D.M."/>
            <person name="Harafuji N."/>
            <person name="Hastings K.E."/>
            <person name="Ho I."/>
            <person name="Hotta K."/>
            <person name="Huang W."/>
            <person name="Kawashima T."/>
            <person name="Lemaire P."/>
            <person name="Martinez D."/>
            <person name="Meinertzhagen I.A."/>
            <person name="Necula S."/>
            <person name="Nonaka M."/>
            <person name="Putnam N."/>
            <person name="Rash S."/>
            <person name="Saiga H."/>
            <person name="Satake M."/>
            <person name="Terry A."/>
            <person name="Yamada L."/>
            <person name="Wang H.G."/>
            <person name="Awazu S."/>
            <person name="Azumi K."/>
            <person name="Boore J."/>
            <person name="Branno M."/>
            <person name="Chin-Bow S."/>
            <person name="DeSantis R."/>
            <person name="Doyle S."/>
            <person name="Francino P."/>
            <person name="Keys D.N."/>
            <person name="Haga S."/>
            <person name="Hayashi H."/>
            <person name="Hino K."/>
            <person name="Imai K.S."/>
            <person name="Inaba K."/>
            <person name="Kano S."/>
            <person name="Kobayashi K."/>
            <person name="Kobayashi M."/>
            <person name="Lee B.I."/>
            <person name="Makabe K.W."/>
            <person name="Manohar C."/>
            <person name="Matassi G."/>
            <person name="Medina M."/>
            <person name="Mochizuki Y."/>
            <person name="Mount S."/>
            <person name="Morishita T."/>
            <person name="Miura S."/>
            <person name="Nakayama A."/>
            <person name="Nishizaka S."/>
            <person name="Nomoto H."/>
            <person name="Ohta F."/>
            <person name="Oishi K."/>
            <person name="Rigoutsos I."/>
            <person name="Sano M."/>
            <person name="Sasaki A."/>
            <person name="Sasakura Y."/>
            <person name="Shoguchi E."/>
            <person name="Shin-i T."/>
            <person name="Spagnuolo A."/>
            <person name="Stainier D."/>
            <person name="Suzuki M.M."/>
            <person name="Tassy O."/>
            <person name="Takatori N."/>
            <person name="Tokuoka M."/>
            <person name="Yagi K."/>
            <person name="Yoshizaki F."/>
            <person name="Wada S."/>
            <person name="Zhang C."/>
            <person name="Hyatt P.D."/>
            <person name="Larimer F."/>
            <person name="Detter C."/>
            <person name="Doggett N."/>
            <person name="Glavina T."/>
            <person name="Hawkins T."/>
            <person name="Richardson P."/>
            <person name="Lucas S."/>
            <person name="Kohara Y."/>
            <person name="Levine M."/>
            <person name="Satoh N."/>
            <person name="Rokhsar D.S."/>
        </authorList>
    </citation>
    <scope>NUCLEOTIDE SEQUENCE [LARGE SCALE GENOMIC DNA]</scope>
</reference>
<feature type="disulfide bond" evidence="4">
    <location>
        <begin position="448"/>
        <end position="475"/>
    </location>
</feature>
<feature type="disulfide bond" evidence="4">
    <location>
        <begin position="146"/>
        <end position="173"/>
    </location>
</feature>
<organism evidence="6 7">
    <name type="scientific">Ciona intestinalis</name>
    <name type="common">Transparent sea squirt</name>
    <name type="synonym">Ascidia intestinalis</name>
    <dbReference type="NCBI Taxonomy" id="7719"/>
    <lineage>
        <taxon>Eukaryota</taxon>
        <taxon>Metazoa</taxon>
        <taxon>Chordata</taxon>
        <taxon>Tunicata</taxon>
        <taxon>Ascidiacea</taxon>
        <taxon>Phlebobranchia</taxon>
        <taxon>Cionidae</taxon>
        <taxon>Ciona</taxon>
    </lineage>
</organism>
<feature type="domain" description="Sushi" evidence="5">
    <location>
        <begin position="115"/>
        <end position="175"/>
    </location>
</feature>
<feature type="disulfide bond" evidence="4">
    <location>
        <begin position="117"/>
        <end position="160"/>
    </location>
</feature>
<keyword evidence="3 4" id="KW-1015">Disulfide bond</keyword>
<name>F7BIS6_CIOIN</name>
<evidence type="ECO:0000313" key="6">
    <source>
        <dbReference type="Ensembl" id="ENSCINP00000017961.3"/>
    </source>
</evidence>
<reference evidence="6" key="4">
    <citation type="submission" date="2025-09" db="UniProtKB">
        <authorList>
            <consortium name="Ensembl"/>
        </authorList>
    </citation>
    <scope>IDENTIFICATION</scope>
</reference>
<dbReference type="SMART" id="SM00032">
    <property type="entry name" value="CCP"/>
    <property type="match status" value="7"/>
</dbReference>
<dbReference type="Gene3D" id="2.10.70.10">
    <property type="entry name" value="Complement Module, domain 1"/>
    <property type="match status" value="7"/>
</dbReference>
<evidence type="ECO:0000259" key="5">
    <source>
        <dbReference type="PROSITE" id="PS50923"/>
    </source>
</evidence>
<reference evidence="6" key="2">
    <citation type="journal article" date="2008" name="Genome Biol.">
        <title>Improved genome assembly and evidence-based global gene model set for the chordate Ciona intestinalis: new insight into intron and operon populations.</title>
        <authorList>
            <person name="Satou Y."/>
            <person name="Mineta K."/>
            <person name="Ogasawara M."/>
            <person name="Sasakura Y."/>
            <person name="Shoguchi E."/>
            <person name="Ueno K."/>
            <person name="Yamada L."/>
            <person name="Matsumoto J."/>
            <person name="Wasserscheid J."/>
            <person name="Dewar K."/>
            <person name="Wiley G.B."/>
            <person name="Macmil S.L."/>
            <person name="Roe B.A."/>
            <person name="Zeller R.W."/>
            <person name="Hastings K.E."/>
            <person name="Lemaire P."/>
            <person name="Lindquist E."/>
            <person name="Endo T."/>
            <person name="Hotta K."/>
            <person name="Inaba K."/>
        </authorList>
    </citation>
    <scope>NUCLEOTIDE SEQUENCE [LARGE SCALE GENOMIC DNA]</scope>
    <source>
        <strain evidence="6">wild type</strain>
    </source>
</reference>
<feature type="disulfide bond" evidence="4">
    <location>
        <begin position="263"/>
        <end position="306"/>
    </location>
</feature>
<evidence type="ECO:0000256" key="4">
    <source>
        <dbReference type="PROSITE-ProRule" id="PRU00302"/>
    </source>
</evidence>
<comment type="caution">
    <text evidence="4">Lacks conserved residue(s) required for the propagation of feature annotation.</text>
</comment>
<dbReference type="HOGENOM" id="CLU_486554_0_0_1"/>
<keyword evidence="7" id="KW-1185">Reference proteome</keyword>
<feature type="domain" description="Sushi" evidence="5">
    <location>
        <begin position="261"/>
        <end position="321"/>
    </location>
</feature>
<dbReference type="Proteomes" id="UP000008144">
    <property type="component" value="Chromosome 7"/>
</dbReference>
<feature type="domain" description="Sushi" evidence="5">
    <location>
        <begin position="354"/>
        <end position="411"/>
    </location>
</feature>
<feature type="domain" description="Sushi" evidence="5">
    <location>
        <begin position="178"/>
        <end position="238"/>
    </location>
</feature>
<dbReference type="SUPFAM" id="SSF57535">
    <property type="entry name" value="Complement control module/SCR domain"/>
    <property type="match status" value="7"/>
</dbReference>
<accession>F7BIS6</accession>
<evidence type="ECO:0000256" key="3">
    <source>
        <dbReference type="ARBA" id="ARBA00023157"/>
    </source>
</evidence>
<dbReference type="InterPro" id="IPR035976">
    <property type="entry name" value="Sushi/SCR/CCP_sf"/>
</dbReference>